<accession>A0AAV4WR30</accession>
<dbReference type="EMBL" id="BPLR01016454">
    <property type="protein sequence ID" value="GIY84003.1"/>
    <property type="molecule type" value="Genomic_DNA"/>
</dbReference>
<evidence type="ECO:0000256" key="1">
    <source>
        <dbReference type="SAM" id="Phobius"/>
    </source>
</evidence>
<proteinExistence type="predicted"/>
<sequence>MQVQTLPMIPVRNMMAYTVVTGMSQLKGIIFGPSISTMKASTSRILGTAIVPFRAVSFMSENTGVIAVAKSSVVFIFYCTALSVGMTSWWLLPKTSKLVVQSAVEPCLGRSYDPFDFQHGLGGATRSISAQLNLLNAHFRWFR</sequence>
<evidence type="ECO:0000313" key="3">
    <source>
        <dbReference type="Proteomes" id="UP001054945"/>
    </source>
</evidence>
<dbReference type="Proteomes" id="UP001054945">
    <property type="component" value="Unassembled WGS sequence"/>
</dbReference>
<keyword evidence="1" id="KW-1133">Transmembrane helix</keyword>
<feature type="transmembrane region" description="Helical" evidence="1">
    <location>
        <begin position="14"/>
        <end position="33"/>
    </location>
</feature>
<comment type="caution">
    <text evidence="2">The sequence shown here is derived from an EMBL/GenBank/DDBJ whole genome shotgun (WGS) entry which is preliminary data.</text>
</comment>
<dbReference type="AlphaFoldDB" id="A0AAV4WR30"/>
<organism evidence="2 3">
    <name type="scientific">Caerostris extrusa</name>
    <name type="common">Bark spider</name>
    <name type="synonym">Caerostris bankana</name>
    <dbReference type="NCBI Taxonomy" id="172846"/>
    <lineage>
        <taxon>Eukaryota</taxon>
        <taxon>Metazoa</taxon>
        <taxon>Ecdysozoa</taxon>
        <taxon>Arthropoda</taxon>
        <taxon>Chelicerata</taxon>
        <taxon>Arachnida</taxon>
        <taxon>Araneae</taxon>
        <taxon>Araneomorphae</taxon>
        <taxon>Entelegynae</taxon>
        <taxon>Araneoidea</taxon>
        <taxon>Araneidae</taxon>
        <taxon>Caerostris</taxon>
    </lineage>
</organism>
<name>A0AAV4WR30_CAEEX</name>
<keyword evidence="1" id="KW-0472">Membrane</keyword>
<keyword evidence="3" id="KW-1185">Reference proteome</keyword>
<evidence type="ECO:0000313" key="2">
    <source>
        <dbReference type="EMBL" id="GIY84003.1"/>
    </source>
</evidence>
<feature type="transmembrane region" description="Helical" evidence="1">
    <location>
        <begin position="75"/>
        <end position="92"/>
    </location>
</feature>
<keyword evidence="1" id="KW-0812">Transmembrane</keyword>
<reference evidence="2 3" key="1">
    <citation type="submission" date="2021-06" db="EMBL/GenBank/DDBJ databases">
        <title>Caerostris extrusa draft genome.</title>
        <authorList>
            <person name="Kono N."/>
            <person name="Arakawa K."/>
        </authorList>
    </citation>
    <scope>NUCLEOTIDE SEQUENCE [LARGE SCALE GENOMIC DNA]</scope>
</reference>
<gene>
    <name evidence="2" type="ORF">CEXT_453891</name>
</gene>
<protein>
    <submittedName>
        <fullName evidence="2">Uncharacterized protein</fullName>
    </submittedName>
</protein>